<evidence type="ECO:0000313" key="1">
    <source>
        <dbReference type="EMBL" id="MBW48250.1"/>
    </source>
</evidence>
<accession>A0A2M4B5H7</accession>
<name>A0A2M4B5H7_9DIPT</name>
<protein>
    <submittedName>
        <fullName evidence="1">Putative secreted protein</fullName>
    </submittedName>
</protein>
<dbReference type="EMBL" id="GGFK01014929">
    <property type="protein sequence ID" value="MBW48250.1"/>
    <property type="molecule type" value="Transcribed_RNA"/>
</dbReference>
<proteinExistence type="predicted"/>
<sequence>MKFVDGLVTVVVLDAVLLAFSGVPNVNGEAGAGAGVAAAAAAPPSGALNVEEVNVVLLAVSVVFDTVVVAAAELVVAAGIPNVKAAAGDGAGAACFGFSAAAAVPLGSLISG</sequence>
<dbReference type="AlphaFoldDB" id="A0A2M4B5H7"/>
<organism evidence="1">
    <name type="scientific">Anopheles triannulatus</name>
    <dbReference type="NCBI Taxonomy" id="58253"/>
    <lineage>
        <taxon>Eukaryota</taxon>
        <taxon>Metazoa</taxon>
        <taxon>Ecdysozoa</taxon>
        <taxon>Arthropoda</taxon>
        <taxon>Hexapoda</taxon>
        <taxon>Insecta</taxon>
        <taxon>Pterygota</taxon>
        <taxon>Neoptera</taxon>
        <taxon>Endopterygota</taxon>
        <taxon>Diptera</taxon>
        <taxon>Nematocera</taxon>
        <taxon>Culicoidea</taxon>
        <taxon>Culicidae</taxon>
        <taxon>Anophelinae</taxon>
        <taxon>Anopheles</taxon>
    </lineage>
</organism>
<reference evidence="1" key="1">
    <citation type="submission" date="2018-01" db="EMBL/GenBank/DDBJ databases">
        <title>An insight into the sialome of Amazonian anophelines.</title>
        <authorList>
            <person name="Ribeiro J.M."/>
            <person name="Scarpassa V."/>
            <person name="Calvo E."/>
        </authorList>
    </citation>
    <scope>NUCLEOTIDE SEQUENCE</scope>
    <source>
        <tissue evidence="1">Salivary glands</tissue>
    </source>
</reference>